<evidence type="ECO:0000256" key="5">
    <source>
        <dbReference type="SAM" id="MobiDB-lite"/>
    </source>
</evidence>
<feature type="region of interest" description="Disordered" evidence="5">
    <location>
        <begin position="258"/>
        <end position="282"/>
    </location>
</feature>
<reference evidence="8 9" key="1">
    <citation type="journal article" date="2016" name="Mol. Biol. Evol.">
        <title>Comparative Genomics of Early-Diverging Mushroom-Forming Fungi Provides Insights into the Origins of Lignocellulose Decay Capabilities.</title>
        <authorList>
            <person name="Nagy L.G."/>
            <person name="Riley R."/>
            <person name="Tritt A."/>
            <person name="Adam C."/>
            <person name="Daum C."/>
            <person name="Floudas D."/>
            <person name="Sun H."/>
            <person name="Yadav J.S."/>
            <person name="Pangilinan J."/>
            <person name="Larsson K.H."/>
            <person name="Matsuura K."/>
            <person name="Barry K."/>
            <person name="Labutti K."/>
            <person name="Kuo R."/>
            <person name="Ohm R.A."/>
            <person name="Bhattacharya S.S."/>
            <person name="Shirouzu T."/>
            <person name="Yoshinaga Y."/>
            <person name="Martin F.M."/>
            <person name="Grigoriev I.V."/>
            <person name="Hibbett D.S."/>
        </authorList>
    </citation>
    <scope>NUCLEOTIDE SEQUENCE [LARGE SCALE GENOMIC DNA]</scope>
    <source>
        <strain evidence="8 9">HHB12029</strain>
    </source>
</reference>
<evidence type="ECO:0000256" key="1">
    <source>
        <dbReference type="ARBA" id="ARBA00023015"/>
    </source>
</evidence>
<feature type="domain" description="HTH myb-type" evidence="7">
    <location>
        <begin position="1"/>
        <end position="44"/>
    </location>
</feature>
<dbReference type="InterPro" id="IPR017930">
    <property type="entry name" value="Myb_dom"/>
</dbReference>
<dbReference type="PROSITE" id="PS50090">
    <property type="entry name" value="MYB_LIKE"/>
    <property type="match status" value="3"/>
</dbReference>
<dbReference type="AlphaFoldDB" id="A0A165PU24"/>
<dbReference type="Pfam" id="PF00249">
    <property type="entry name" value="Myb_DNA-binding"/>
    <property type="match status" value="1"/>
</dbReference>
<evidence type="ECO:0000256" key="4">
    <source>
        <dbReference type="ARBA" id="ARBA00023242"/>
    </source>
</evidence>
<dbReference type="PANTHER" id="PTHR46621">
    <property type="entry name" value="SNRNA-ACTIVATING PROTEIN COMPLEX SUBUNIT 4"/>
    <property type="match status" value="1"/>
</dbReference>
<evidence type="ECO:0000256" key="3">
    <source>
        <dbReference type="ARBA" id="ARBA00023163"/>
    </source>
</evidence>
<dbReference type="InterPro" id="IPR009057">
    <property type="entry name" value="Homeodomain-like_sf"/>
</dbReference>
<dbReference type="Gene3D" id="1.10.10.60">
    <property type="entry name" value="Homeodomain-like"/>
    <property type="match status" value="3"/>
</dbReference>
<proteinExistence type="predicted"/>
<feature type="region of interest" description="Disordered" evidence="5">
    <location>
        <begin position="357"/>
        <end position="403"/>
    </location>
</feature>
<dbReference type="GO" id="GO:0000978">
    <property type="term" value="F:RNA polymerase II cis-regulatory region sequence-specific DNA binding"/>
    <property type="evidence" value="ECO:0007669"/>
    <property type="project" value="TreeGrafter"/>
</dbReference>
<dbReference type="Proteomes" id="UP000077266">
    <property type="component" value="Unassembled WGS sequence"/>
</dbReference>
<organism evidence="8 9">
    <name type="scientific">Exidia glandulosa HHB12029</name>
    <dbReference type="NCBI Taxonomy" id="1314781"/>
    <lineage>
        <taxon>Eukaryota</taxon>
        <taxon>Fungi</taxon>
        <taxon>Dikarya</taxon>
        <taxon>Basidiomycota</taxon>
        <taxon>Agaricomycotina</taxon>
        <taxon>Agaricomycetes</taxon>
        <taxon>Auriculariales</taxon>
        <taxon>Exidiaceae</taxon>
        <taxon>Exidia</taxon>
    </lineage>
</organism>
<dbReference type="InParanoid" id="A0A165PU24"/>
<dbReference type="GO" id="GO:0019185">
    <property type="term" value="C:snRNA-activating protein complex"/>
    <property type="evidence" value="ECO:0007669"/>
    <property type="project" value="TreeGrafter"/>
</dbReference>
<dbReference type="OrthoDB" id="2143914at2759"/>
<dbReference type="PROSITE" id="PS00028">
    <property type="entry name" value="ZINC_FINGER_C2H2_1"/>
    <property type="match status" value="1"/>
</dbReference>
<name>A0A165PU24_EXIGL</name>
<feature type="domain" description="Myb-like" evidence="6">
    <location>
        <begin position="100"/>
        <end position="149"/>
    </location>
</feature>
<keyword evidence="2" id="KW-0238">DNA-binding</keyword>
<keyword evidence="3" id="KW-0804">Transcription</keyword>
<evidence type="ECO:0008006" key="10">
    <source>
        <dbReference type="Google" id="ProtNLM"/>
    </source>
</evidence>
<dbReference type="InterPro" id="IPR051575">
    <property type="entry name" value="Myb-like_DNA-bd"/>
</dbReference>
<dbReference type="CDD" id="cd00167">
    <property type="entry name" value="SANT"/>
    <property type="match status" value="1"/>
</dbReference>
<feature type="region of interest" description="Disordered" evidence="5">
    <location>
        <begin position="549"/>
        <end position="575"/>
    </location>
</feature>
<keyword evidence="1" id="KW-0805">Transcription regulation</keyword>
<dbReference type="SMART" id="SM00717">
    <property type="entry name" value="SANT"/>
    <property type="match status" value="3"/>
</dbReference>
<evidence type="ECO:0000259" key="6">
    <source>
        <dbReference type="PROSITE" id="PS50090"/>
    </source>
</evidence>
<sequence length="575" mass="63844">MAPWTSSEDEQLLNQIAIHGTKDRWRQIAEAIPGRTNKACRKRWLHSLCPDVKKSLWTESEDEKLVALHKLYPGRWAVIARHIDGRTDDACSKRYREALDPTLVRGEWSPDDDKRLLREVANWKSQWSKVGHAMNRSGLGCRNRFRMLQRKMDAPAQILSPPLIPQWQPESPAVETLAVTPPSTDSSTIELAWPQQQPYHYAHPNPLVVPEHSPWDGPSNASTPVFAIDPNLQQHSHAHPHPALHVDLHVDQHLGFDSNATSAVTSPHDHESPDIYYPPIPSQHQSMNVSYLPSDLHDIPHAHAHAFYDDTPSPPPVANDDLAVDAHSTAAFDVVPAHPTENMLDVCMQASTSDLASSSISVGSGSGTTNANVEEDSAPPPAKRRRTTTTRRRRVPDADTARLSATRSVTADSSVLAYACGHARCWPALTYRFATSAELLAHKKEVHADEEDGLGDDVKIYRCALPGCNKAWKNINGLQYHLQVSRAHFQIAVNRAKQSVSADHPGPGPERQGEEAQAQVELKPQKQHRCPHDGCPNSYKQLSGLRYHLTHGHPENAPAQLDELPPQLKRKLAVS</sequence>
<dbReference type="PROSITE" id="PS51294">
    <property type="entry name" value="HTH_MYB"/>
    <property type="match status" value="3"/>
</dbReference>
<keyword evidence="9" id="KW-1185">Reference proteome</keyword>
<dbReference type="SMART" id="SM00355">
    <property type="entry name" value="ZnF_C2H2"/>
    <property type="match status" value="3"/>
</dbReference>
<dbReference type="GO" id="GO:0042795">
    <property type="term" value="P:snRNA transcription by RNA polymerase II"/>
    <property type="evidence" value="ECO:0007669"/>
    <property type="project" value="TreeGrafter"/>
</dbReference>
<feature type="compositionally biased region" description="Basic residues" evidence="5">
    <location>
        <begin position="382"/>
        <end position="394"/>
    </location>
</feature>
<dbReference type="InterPro" id="IPR013087">
    <property type="entry name" value="Znf_C2H2_type"/>
</dbReference>
<dbReference type="EMBL" id="KV425887">
    <property type="protein sequence ID" value="KZW02669.1"/>
    <property type="molecule type" value="Genomic_DNA"/>
</dbReference>
<feature type="domain" description="HTH myb-type" evidence="7">
    <location>
        <begin position="50"/>
        <end position="103"/>
    </location>
</feature>
<keyword evidence="4" id="KW-0539">Nucleus</keyword>
<evidence type="ECO:0000313" key="8">
    <source>
        <dbReference type="EMBL" id="KZW02669.1"/>
    </source>
</evidence>
<feature type="domain" description="Myb-like" evidence="6">
    <location>
        <begin position="49"/>
        <end position="99"/>
    </location>
</feature>
<feature type="domain" description="Myb-like" evidence="6">
    <location>
        <begin position="1"/>
        <end position="48"/>
    </location>
</feature>
<dbReference type="PANTHER" id="PTHR46621:SF1">
    <property type="entry name" value="SNRNA-ACTIVATING PROTEIN COMPLEX SUBUNIT 4"/>
    <property type="match status" value="1"/>
</dbReference>
<evidence type="ECO:0000259" key="7">
    <source>
        <dbReference type="PROSITE" id="PS51294"/>
    </source>
</evidence>
<evidence type="ECO:0000313" key="9">
    <source>
        <dbReference type="Proteomes" id="UP000077266"/>
    </source>
</evidence>
<dbReference type="InterPro" id="IPR001005">
    <property type="entry name" value="SANT/Myb"/>
</dbReference>
<gene>
    <name evidence="8" type="ORF">EXIGLDRAFT_665230</name>
</gene>
<dbReference type="STRING" id="1314781.A0A165PU24"/>
<dbReference type="Pfam" id="PF13921">
    <property type="entry name" value="Myb_DNA-bind_6"/>
    <property type="match status" value="1"/>
</dbReference>
<dbReference type="GO" id="GO:0042796">
    <property type="term" value="P:snRNA transcription by RNA polymerase III"/>
    <property type="evidence" value="ECO:0007669"/>
    <property type="project" value="TreeGrafter"/>
</dbReference>
<accession>A0A165PU24</accession>
<feature type="domain" description="HTH myb-type" evidence="7">
    <location>
        <begin position="104"/>
        <end position="153"/>
    </location>
</feature>
<protein>
    <recommendedName>
        <fullName evidence="10">C2H2-type domain-containing protein</fullName>
    </recommendedName>
</protein>
<evidence type="ECO:0000256" key="2">
    <source>
        <dbReference type="ARBA" id="ARBA00023125"/>
    </source>
</evidence>
<dbReference type="GO" id="GO:0001006">
    <property type="term" value="F:RNA polymerase III type 3 promoter sequence-specific DNA binding"/>
    <property type="evidence" value="ECO:0007669"/>
    <property type="project" value="TreeGrafter"/>
</dbReference>
<dbReference type="SUPFAM" id="SSF46689">
    <property type="entry name" value="Homeodomain-like"/>
    <property type="match status" value="2"/>
</dbReference>
<feature type="region of interest" description="Disordered" evidence="5">
    <location>
        <begin position="496"/>
        <end position="515"/>
    </location>
</feature>